<evidence type="ECO:0000313" key="1">
    <source>
        <dbReference type="EMBL" id="CRK95281.1"/>
    </source>
</evidence>
<organism evidence="1 2">
    <name type="scientific">Clunio marinus</name>
    <dbReference type="NCBI Taxonomy" id="568069"/>
    <lineage>
        <taxon>Eukaryota</taxon>
        <taxon>Metazoa</taxon>
        <taxon>Ecdysozoa</taxon>
        <taxon>Arthropoda</taxon>
        <taxon>Hexapoda</taxon>
        <taxon>Insecta</taxon>
        <taxon>Pterygota</taxon>
        <taxon>Neoptera</taxon>
        <taxon>Endopterygota</taxon>
        <taxon>Diptera</taxon>
        <taxon>Nematocera</taxon>
        <taxon>Chironomoidea</taxon>
        <taxon>Chironomidae</taxon>
        <taxon>Clunio</taxon>
    </lineage>
</organism>
<dbReference type="Proteomes" id="UP000183832">
    <property type="component" value="Unassembled WGS sequence"/>
</dbReference>
<gene>
    <name evidence="1" type="ORF">CLUMA_CG008762</name>
</gene>
<dbReference type="EMBL" id="CVRI01000041">
    <property type="protein sequence ID" value="CRK95281.1"/>
    <property type="molecule type" value="Genomic_DNA"/>
</dbReference>
<protein>
    <submittedName>
        <fullName evidence="1">CLUMA_CG008762, isoform A</fullName>
    </submittedName>
</protein>
<evidence type="ECO:0000313" key="2">
    <source>
        <dbReference type="Proteomes" id="UP000183832"/>
    </source>
</evidence>
<accession>A0A1J1IA34</accession>
<name>A0A1J1IA34_9DIPT</name>
<keyword evidence="2" id="KW-1185">Reference proteome</keyword>
<dbReference type="AlphaFoldDB" id="A0A1J1IA34"/>
<reference evidence="1 2" key="1">
    <citation type="submission" date="2015-04" db="EMBL/GenBank/DDBJ databases">
        <authorList>
            <person name="Syromyatnikov M.Y."/>
            <person name="Popov V.N."/>
        </authorList>
    </citation>
    <scope>NUCLEOTIDE SEQUENCE [LARGE SCALE GENOMIC DNA]</scope>
</reference>
<sequence>MLRLISKFLLSLNTHTKGGKSGSYLYSHSTLSTSVDLFFCQLLKFTTLDMPKQWQMFLLKQFAVFAKTENIRQYEEETISECSYSCSSDNEKYPRCNIISEHNLTPFIRVPVV</sequence>
<proteinExistence type="predicted"/>